<dbReference type="PANTHER" id="PTHR10465:SF0">
    <property type="entry name" value="SARCALUMENIN"/>
    <property type="match status" value="1"/>
</dbReference>
<dbReference type="InterPro" id="IPR027417">
    <property type="entry name" value="P-loop_NTPase"/>
</dbReference>
<dbReference type="SUPFAM" id="SSF52540">
    <property type="entry name" value="P-loop containing nucleoside triphosphate hydrolases"/>
    <property type="match status" value="1"/>
</dbReference>
<dbReference type="PANTHER" id="PTHR10465">
    <property type="entry name" value="TRANSMEMBRANE GTPASE FZO1"/>
    <property type="match status" value="1"/>
</dbReference>
<dbReference type="GO" id="GO:0003924">
    <property type="term" value="F:GTPase activity"/>
    <property type="evidence" value="ECO:0007669"/>
    <property type="project" value="InterPro"/>
</dbReference>
<evidence type="ECO:0000256" key="3">
    <source>
        <dbReference type="ARBA" id="ARBA00022801"/>
    </source>
</evidence>
<comment type="subcellular location">
    <subcellularLocation>
        <location evidence="1">Membrane</location>
    </subcellularLocation>
</comment>
<dbReference type="InterPro" id="IPR027094">
    <property type="entry name" value="Mitofusin_fam"/>
</dbReference>
<feature type="domain" description="Dynamin N-terminal" evidence="7">
    <location>
        <begin position="44"/>
        <end position="194"/>
    </location>
</feature>
<evidence type="ECO:0000256" key="2">
    <source>
        <dbReference type="ARBA" id="ARBA00022741"/>
    </source>
</evidence>
<dbReference type="EMBL" id="FUWU01000070">
    <property type="protein sequence ID" value="SKA14064.1"/>
    <property type="molecule type" value="Genomic_DNA"/>
</dbReference>
<dbReference type="RefSeq" id="WP_078777338.1">
    <property type="nucleotide sequence ID" value="NZ_FUWU01000070.1"/>
</dbReference>
<evidence type="ECO:0000256" key="6">
    <source>
        <dbReference type="SAM" id="Coils"/>
    </source>
</evidence>
<proteinExistence type="predicted"/>
<sequence length="563" mass="62701">MNAKIKFLEIIDKVSAIAQKCDVSCEKAKALAQTIKSQELLVPVVGEFSAGKSTFLNSFIGRPILSVDVSPETAVATELRYSEKEFAEIVEDSGEELSVKKVSIEETHHVKPSWRSIRLYLNSENLKRIEPIIFVDMPGFDSPRDDHNRAIASYLNRGVHYVVLTSVESGTITSSMSRQLQDIQNMGRDFSFFVSKTNLRSPEDVSEIIEEMKDRIEDALEIERTPQPLGKNAGAELVKLVSSIDPENLFLNIFKDPLLELIDEVADAIQIKISALKLDKDKNRAAIQEMNDSLARLEQRRDLMIAEAKSNRFDEDADTIVNAAGASISSKVEELTEMAMKGASSESISQEINATVRSSIIPAINKISQESASKISTSFQVELRELNATFSNLENPDFVAKIGTAASNLGNFAKESLASLTAKADKQNGYLKPAYKTIVGALGIMTNVFAPVLEIVLLFLPEIIGLFTQHQREVEKREQIRSQILNSIPKMKQELREKIGPILTEQKIAAINAISEQFDSKIDEMKNEISKANEALENNEDIVEKMKEYEEAELTLKKLKDSI</sequence>
<evidence type="ECO:0000313" key="9">
    <source>
        <dbReference type="Proteomes" id="UP000190449"/>
    </source>
</evidence>
<gene>
    <name evidence="8" type="ORF">SAMN02745108_02667</name>
</gene>
<evidence type="ECO:0000259" key="7">
    <source>
        <dbReference type="Pfam" id="PF00350"/>
    </source>
</evidence>
<protein>
    <submittedName>
        <fullName evidence="8">Dynamin family protein</fullName>
    </submittedName>
</protein>
<evidence type="ECO:0000256" key="1">
    <source>
        <dbReference type="ARBA" id="ARBA00004370"/>
    </source>
</evidence>
<keyword evidence="2" id="KW-0547">Nucleotide-binding</keyword>
<dbReference type="Proteomes" id="UP000190449">
    <property type="component" value="Unassembled WGS sequence"/>
</dbReference>
<feature type="coiled-coil region" evidence="6">
    <location>
        <begin position="515"/>
        <end position="562"/>
    </location>
</feature>
<dbReference type="Pfam" id="PF00350">
    <property type="entry name" value="Dynamin_N"/>
    <property type="match status" value="1"/>
</dbReference>
<keyword evidence="5" id="KW-0472">Membrane</keyword>
<dbReference type="Gene3D" id="3.40.50.300">
    <property type="entry name" value="P-loop containing nucleotide triphosphate hydrolases"/>
    <property type="match status" value="1"/>
</dbReference>
<organism evidence="8 9">
    <name type="scientific">Fibrobacter intestinalis</name>
    <dbReference type="NCBI Taxonomy" id="28122"/>
    <lineage>
        <taxon>Bacteria</taxon>
        <taxon>Pseudomonadati</taxon>
        <taxon>Fibrobacterota</taxon>
        <taxon>Fibrobacteria</taxon>
        <taxon>Fibrobacterales</taxon>
        <taxon>Fibrobacteraceae</taxon>
        <taxon>Fibrobacter</taxon>
    </lineage>
</organism>
<keyword evidence="3" id="KW-0378">Hydrolase</keyword>
<evidence type="ECO:0000256" key="4">
    <source>
        <dbReference type="ARBA" id="ARBA00023134"/>
    </source>
</evidence>
<keyword evidence="4" id="KW-0342">GTP-binding</keyword>
<evidence type="ECO:0000313" key="8">
    <source>
        <dbReference type="EMBL" id="SKA14064.1"/>
    </source>
</evidence>
<reference evidence="8 9" key="1">
    <citation type="submission" date="2017-02" db="EMBL/GenBank/DDBJ databases">
        <authorList>
            <person name="Peterson S.W."/>
        </authorList>
    </citation>
    <scope>NUCLEOTIDE SEQUENCE [LARGE SCALE GENOMIC DNA]</scope>
    <source>
        <strain evidence="8 9">ATCC 43854</strain>
    </source>
</reference>
<accession>A0A1T4RDG2</accession>
<dbReference type="GO" id="GO:0005525">
    <property type="term" value="F:GTP binding"/>
    <property type="evidence" value="ECO:0007669"/>
    <property type="project" value="UniProtKB-KW"/>
</dbReference>
<keyword evidence="6" id="KW-0175">Coiled coil</keyword>
<name>A0A1T4RDG2_9BACT</name>
<evidence type="ECO:0000256" key="5">
    <source>
        <dbReference type="ARBA" id="ARBA00023136"/>
    </source>
</evidence>
<dbReference type="AlphaFoldDB" id="A0A1T4RDG2"/>
<dbReference type="InterPro" id="IPR045063">
    <property type="entry name" value="Dynamin_N"/>
</dbReference>
<dbReference type="STRING" id="28122.SAMN02745108_02667"/>
<dbReference type="GO" id="GO:0016020">
    <property type="term" value="C:membrane"/>
    <property type="evidence" value="ECO:0007669"/>
    <property type="project" value="UniProtKB-SubCell"/>
</dbReference>
<feature type="coiled-coil region" evidence="6">
    <location>
        <begin position="280"/>
        <end position="307"/>
    </location>
</feature>